<dbReference type="AlphaFoldDB" id="A0A1I4Q9P6"/>
<dbReference type="Gene3D" id="3.40.50.300">
    <property type="entry name" value="P-loop containing nucleotide triphosphate hydrolases"/>
    <property type="match status" value="1"/>
</dbReference>
<dbReference type="SUPFAM" id="SSF52540">
    <property type="entry name" value="P-loop containing nucleoside triphosphate hydrolases"/>
    <property type="match status" value="1"/>
</dbReference>
<keyword evidence="3" id="KW-1185">Reference proteome</keyword>
<proteinExistence type="predicted"/>
<dbReference type="STRING" id="488535.SAMN04487963_2263"/>
<dbReference type="InterPro" id="IPR027417">
    <property type="entry name" value="P-loop_NTPase"/>
</dbReference>
<name>A0A1I4Q9P6_9GAMM</name>
<dbReference type="GO" id="GO:0042781">
    <property type="term" value="F:3'-tRNA processing endoribonuclease activity"/>
    <property type="evidence" value="ECO:0007669"/>
    <property type="project" value="TreeGrafter"/>
</dbReference>
<accession>A0A1I4Q9P6</accession>
<dbReference type="Gene3D" id="3.60.15.10">
    <property type="entry name" value="Ribonuclease Z/Hydroxyacylglutathione hydrolase-like"/>
    <property type="match status" value="1"/>
</dbReference>
<evidence type="ECO:0000313" key="3">
    <source>
        <dbReference type="Proteomes" id="UP000198519"/>
    </source>
</evidence>
<evidence type="ECO:0000313" key="2">
    <source>
        <dbReference type="EMBL" id="SFM36777.1"/>
    </source>
</evidence>
<dbReference type="Proteomes" id="UP000198519">
    <property type="component" value="Unassembled WGS sequence"/>
</dbReference>
<gene>
    <name evidence="2" type="ORF">SAMN04487963_2263</name>
</gene>
<protein>
    <submittedName>
        <fullName evidence="2">Ribonuclease BN, tRNA processing enzyme</fullName>
    </submittedName>
</protein>
<dbReference type="InterPro" id="IPR032319">
    <property type="entry name" value="CLP1_P"/>
</dbReference>
<evidence type="ECO:0000259" key="1">
    <source>
        <dbReference type="Pfam" id="PF16575"/>
    </source>
</evidence>
<reference evidence="3" key="1">
    <citation type="submission" date="2016-10" db="EMBL/GenBank/DDBJ databases">
        <authorList>
            <person name="Varghese N."/>
            <person name="Submissions S."/>
        </authorList>
    </citation>
    <scope>NUCLEOTIDE SEQUENCE [LARGE SCALE GENOMIC DNA]</scope>
    <source>
        <strain evidence="3">CGMCC 1.7061</strain>
    </source>
</reference>
<dbReference type="EMBL" id="FOUE01000003">
    <property type="protein sequence ID" value="SFM36777.1"/>
    <property type="molecule type" value="Genomic_DNA"/>
</dbReference>
<dbReference type="SUPFAM" id="SSF56281">
    <property type="entry name" value="Metallo-hydrolase/oxidoreductase"/>
    <property type="match status" value="1"/>
</dbReference>
<organism evidence="2 3">
    <name type="scientific">Marinobacter zhejiangensis</name>
    <dbReference type="NCBI Taxonomy" id="488535"/>
    <lineage>
        <taxon>Bacteria</taxon>
        <taxon>Pseudomonadati</taxon>
        <taxon>Pseudomonadota</taxon>
        <taxon>Gammaproteobacteria</taxon>
        <taxon>Pseudomonadales</taxon>
        <taxon>Marinobacteraceae</taxon>
        <taxon>Marinobacter</taxon>
    </lineage>
</organism>
<dbReference type="PANTHER" id="PTHR46018">
    <property type="entry name" value="ZINC PHOSPHODIESTERASE ELAC PROTEIN 1"/>
    <property type="match status" value="1"/>
</dbReference>
<sequence>MTTASGRSPAQLVDDLFAQDRRAILLGQSGSGKTTLATALMAELQARGRTAVCLNCDPGLPAFGPPGALSVARFDAQGWTVLATAPLCSLDAGRFRLPLLMATRYLLQTLDTLLPSCEFTLLVDTPGLYQGVAAMELLPALVDSIGIDLGLVLTPDSNTPRLPTGLPPLQIPLEQIPRAPEAHPLTKAERWQSRNRLWQSHMANAHDYQVPRDQFVLAGTPPALTEPETWQGRQIALFHDEQPQTMGEVVSASPQQFHLRVASVPACANRLLVRDAVNRNGHLRTVPKPTGNELPEFPDDARAIEVRAELGALTSITQEPQVAVRVGSVVASLVNGVMGDPLLQVRMLHHPRSLLFDVGDTGRMPLRAAHQVSDLFLSHGHADHIGGFIWLVRSRIGHFPPCRIFGPPGVLGLIKGMVNGILWDRVEDRGPCFEVHEWHGARLKRWRVTAGNPSTEPLPDQPVDDGIIVREPGFVVRAAELDHGTPVLAYAYEPQSQLRVRKDKLDELGLAPGPWLQKLKQAYFRSHWSERIELGDGRTPTVDELTRALLLVEPGEKLAYATDFGDSEENVRRLSELARNAHTLFCEASFLCADQPQAQRTHHLTTEACARIANRAQVQQLVAFHFSHRYEKRREEVYQELQQYTPRVLIPKAMAGNGLP</sequence>
<dbReference type="RefSeq" id="WP_092022577.1">
    <property type="nucleotide sequence ID" value="NZ_FOUE01000003.1"/>
</dbReference>
<dbReference type="OrthoDB" id="9803916at2"/>
<dbReference type="Pfam" id="PF16575">
    <property type="entry name" value="CLP1_P"/>
    <property type="match status" value="1"/>
</dbReference>
<dbReference type="PANTHER" id="PTHR46018:SF2">
    <property type="entry name" value="ZINC PHOSPHODIESTERASE ELAC PROTEIN 1"/>
    <property type="match status" value="1"/>
</dbReference>
<feature type="domain" description="Clp1 P-loop" evidence="1">
    <location>
        <begin position="27"/>
        <end position="75"/>
    </location>
</feature>
<dbReference type="InterPro" id="IPR036866">
    <property type="entry name" value="RibonucZ/Hydroxyglut_hydro"/>
</dbReference>